<accession>A0ABY9TME5</accession>
<feature type="transmembrane region" description="Helical" evidence="2">
    <location>
        <begin position="234"/>
        <end position="254"/>
    </location>
</feature>
<dbReference type="NCBIfam" id="TIGR00254">
    <property type="entry name" value="GGDEF"/>
    <property type="match status" value="1"/>
</dbReference>
<dbReference type="EMBL" id="CP134146">
    <property type="protein sequence ID" value="WNC69977.1"/>
    <property type="molecule type" value="Genomic_DNA"/>
</dbReference>
<dbReference type="GO" id="GO:0052621">
    <property type="term" value="F:diguanylate cyclase activity"/>
    <property type="evidence" value="ECO:0007669"/>
    <property type="project" value="UniProtKB-EC"/>
</dbReference>
<name>A0ABY9TME5_9GAMM</name>
<sequence>MVNSYEAIINDNWAPLNTTDAQGNLVGIKLDYLKLIFSKANLEYNLVKTDNWRQALTKLNNNQSDFSLGGASTDDSEFKNLNYSKEITSFPLALAISINSPFVSDFSFLAGKKIAIGENEAARKFVERNYPLIELVAVKDTYHALDLLSYGEIDGVIDILPVLSTKIVSDGYSNIKIGGISADKVSIRFVLSDKAKHLLPQLNQAIDGISKVEHQKLLKKWLYNAPIEEENKHLMIAVIVCLCILTLITIYLVILKFIHRNLKIAALTDPLTNAYNRQYAKKFINKQKKLQKSKGQQCALLFIDIDDFKKVNDSYGHDIGDKLLKDFVEYLKSCFRHTDIVVRWGGEEFLIILPNTSSAAIKNVVEKLQQNISTENFATVGEVKVSGSYSMLSDTLGLNEQYKLLDNSLYYVKKTGKGRIIESKAT</sequence>
<evidence type="ECO:0000259" key="3">
    <source>
        <dbReference type="PROSITE" id="PS50887"/>
    </source>
</evidence>
<dbReference type="SMART" id="SM00062">
    <property type="entry name" value="PBPb"/>
    <property type="match status" value="1"/>
</dbReference>
<dbReference type="CDD" id="cd01949">
    <property type="entry name" value="GGDEF"/>
    <property type="match status" value="1"/>
</dbReference>
<dbReference type="RefSeq" id="WP_348389119.1">
    <property type="nucleotide sequence ID" value="NZ_CP134146.1"/>
</dbReference>
<keyword evidence="4" id="KW-0548">Nucleotidyltransferase</keyword>
<dbReference type="PANTHER" id="PTHR45138:SF6">
    <property type="entry name" value="DIGUANYLATE CYCLASE DGCN"/>
    <property type="match status" value="1"/>
</dbReference>
<feature type="domain" description="GGDEF" evidence="3">
    <location>
        <begin position="296"/>
        <end position="425"/>
    </location>
</feature>
<keyword evidence="5" id="KW-1185">Reference proteome</keyword>
<dbReference type="PANTHER" id="PTHR45138">
    <property type="entry name" value="REGULATORY COMPONENTS OF SENSORY TRANSDUCTION SYSTEM"/>
    <property type="match status" value="1"/>
</dbReference>
<organism evidence="4 5">
    <name type="scientific">Thalassotalea nanhaiensis</name>
    <dbReference type="NCBI Taxonomy" id="3065648"/>
    <lineage>
        <taxon>Bacteria</taxon>
        <taxon>Pseudomonadati</taxon>
        <taxon>Pseudomonadota</taxon>
        <taxon>Gammaproteobacteria</taxon>
        <taxon>Alteromonadales</taxon>
        <taxon>Colwelliaceae</taxon>
        <taxon>Thalassotalea</taxon>
    </lineage>
</organism>
<dbReference type="Proteomes" id="UP001248581">
    <property type="component" value="Chromosome"/>
</dbReference>
<evidence type="ECO:0000256" key="2">
    <source>
        <dbReference type="SAM" id="Phobius"/>
    </source>
</evidence>
<dbReference type="InterPro" id="IPR001638">
    <property type="entry name" value="Solute-binding_3/MltF_N"/>
</dbReference>
<keyword evidence="4" id="KW-0808">Transferase</keyword>
<dbReference type="InterPro" id="IPR050469">
    <property type="entry name" value="Diguanylate_Cyclase"/>
</dbReference>
<dbReference type="SUPFAM" id="SSF55073">
    <property type="entry name" value="Nucleotide cyclase"/>
    <property type="match status" value="1"/>
</dbReference>
<evidence type="ECO:0000313" key="4">
    <source>
        <dbReference type="EMBL" id="WNC69977.1"/>
    </source>
</evidence>
<proteinExistence type="predicted"/>
<dbReference type="InterPro" id="IPR043128">
    <property type="entry name" value="Rev_trsase/Diguanyl_cyclase"/>
</dbReference>
<keyword evidence="2" id="KW-0472">Membrane</keyword>
<reference evidence="5" key="1">
    <citation type="submission" date="2023-09" db="EMBL/GenBank/DDBJ databases">
        <authorList>
            <person name="Li S."/>
            <person name="Li X."/>
            <person name="Zhang C."/>
            <person name="Zhao Z."/>
        </authorList>
    </citation>
    <scope>NUCLEOTIDE SEQUENCE [LARGE SCALE GENOMIC DNA]</scope>
    <source>
        <strain evidence="5">SQ345</strain>
    </source>
</reference>
<dbReference type="SMART" id="SM00267">
    <property type="entry name" value="GGDEF"/>
    <property type="match status" value="1"/>
</dbReference>
<evidence type="ECO:0000313" key="5">
    <source>
        <dbReference type="Proteomes" id="UP001248581"/>
    </source>
</evidence>
<keyword evidence="2" id="KW-0812">Transmembrane</keyword>
<dbReference type="InterPro" id="IPR029787">
    <property type="entry name" value="Nucleotide_cyclase"/>
</dbReference>
<protein>
    <recommendedName>
        <fullName evidence="1">diguanylate cyclase</fullName>
        <ecNumber evidence="1">2.7.7.65</ecNumber>
    </recommendedName>
</protein>
<gene>
    <name evidence="4" type="ORF">RI845_07520</name>
</gene>
<dbReference type="Gene3D" id="3.40.190.10">
    <property type="entry name" value="Periplasmic binding protein-like II"/>
    <property type="match status" value="2"/>
</dbReference>
<keyword evidence="2" id="KW-1133">Transmembrane helix</keyword>
<dbReference type="EC" id="2.7.7.65" evidence="1"/>
<dbReference type="Gene3D" id="3.30.70.270">
    <property type="match status" value="1"/>
</dbReference>
<dbReference type="InterPro" id="IPR000160">
    <property type="entry name" value="GGDEF_dom"/>
</dbReference>
<evidence type="ECO:0000256" key="1">
    <source>
        <dbReference type="ARBA" id="ARBA00012528"/>
    </source>
</evidence>
<dbReference type="Pfam" id="PF00990">
    <property type="entry name" value="GGDEF"/>
    <property type="match status" value="1"/>
</dbReference>
<dbReference type="CDD" id="cd01007">
    <property type="entry name" value="PBP2_BvgS_HisK_like"/>
    <property type="match status" value="1"/>
</dbReference>
<dbReference type="PROSITE" id="PS50887">
    <property type="entry name" value="GGDEF"/>
    <property type="match status" value="1"/>
</dbReference>
<dbReference type="SUPFAM" id="SSF53850">
    <property type="entry name" value="Periplasmic binding protein-like II"/>
    <property type="match status" value="1"/>
</dbReference>
<dbReference type="Pfam" id="PF00497">
    <property type="entry name" value="SBP_bac_3"/>
    <property type="match status" value="1"/>
</dbReference>